<dbReference type="NCBIfam" id="TIGR03506">
    <property type="entry name" value="FlgEFG_subfam"/>
    <property type="match status" value="1"/>
</dbReference>
<feature type="domain" description="Flagellar hook protein FlgE D2" evidence="8">
    <location>
        <begin position="158"/>
        <end position="277"/>
    </location>
</feature>
<dbReference type="Pfam" id="PF00460">
    <property type="entry name" value="Flg_bb_rod"/>
    <property type="match status" value="1"/>
</dbReference>
<dbReference type="InterPro" id="IPR010930">
    <property type="entry name" value="Flg_bb/hook_C_dom"/>
</dbReference>
<gene>
    <name evidence="10" type="ORF">EDC28_105185</name>
</gene>
<keyword evidence="4 5" id="KW-0975">Bacterial flagellum</keyword>
<keyword evidence="10" id="KW-0969">Cilium</keyword>
<keyword evidence="11" id="KW-1185">Reference proteome</keyword>
<dbReference type="GO" id="GO:0005829">
    <property type="term" value="C:cytosol"/>
    <property type="evidence" value="ECO:0007669"/>
    <property type="project" value="TreeGrafter"/>
</dbReference>
<dbReference type="Pfam" id="PF06429">
    <property type="entry name" value="Flg_bbr_C"/>
    <property type="match status" value="1"/>
</dbReference>
<proteinExistence type="inferred from homology"/>
<evidence type="ECO:0000313" key="11">
    <source>
        <dbReference type="Proteomes" id="UP000268033"/>
    </source>
</evidence>
<evidence type="ECO:0000256" key="2">
    <source>
        <dbReference type="ARBA" id="ARBA00009677"/>
    </source>
</evidence>
<dbReference type="GO" id="GO:0009425">
    <property type="term" value="C:bacterial-type flagellum basal body"/>
    <property type="evidence" value="ECO:0007669"/>
    <property type="project" value="UniProtKB-SubCell"/>
</dbReference>
<dbReference type="InterPro" id="IPR037925">
    <property type="entry name" value="FlgE/F/G-like"/>
</dbReference>
<dbReference type="InterPro" id="IPR001444">
    <property type="entry name" value="Flag_bb_rod_N"/>
</dbReference>
<dbReference type="SUPFAM" id="SSF117143">
    <property type="entry name" value="Flagellar hook protein flgE"/>
    <property type="match status" value="1"/>
</dbReference>
<keyword evidence="10" id="KW-0966">Cell projection</keyword>
<comment type="caution">
    <text evidence="10">The sequence shown here is derived from an EMBL/GenBank/DDBJ whole genome shotgun (WGS) entry which is preliminary data.</text>
</comment>
<dbReference type="InterPro" id="IPR053967">
    <property type="entry name" value="LlgE_F_G-like_D1"/>
</dbReference>
<dbReference type="NCBIfam" id="NF005286">
    <property type="entry name" value="PRK06803.1"/>
    <property type="match status" value="1"/>
</dbReference>
<protein>
    <recommendedName>
        <fullName evidence="3 5">Flagellar hook protein FlgE</fullName>
    </recommendedName>
</protein>
<organism evidence="10 11">
    <name type="scientific">Gallaecimonas pentaromativorans</name>
    <dbReference type="NCBI Taxonomy" id="584787"/>
    <lineage>
        <taxon>Bacteria</taxon>
        <taxon>Pseudomonadati</taxon>
        <taxon>Pseudomonadota</taxon>
        <taxon>Gammaproteobacteria</taxon>
        <taxon>Enterobacterales</taxon>
        <taxon>Gallaecimonadaceae</taxon>
        <taxon>Gallaecimonas</taxon>
    </lineage>
</organism>
<evidence type="ECO:0000256" key="1">
    <source>
        <dbReference type="ARBA" id="ARBA00004117"/>
    </source>
</evidence>
<dbReference type="STRING" id="584787.GCA_001247655_02933"/>
<evidence type="ECO:0000259" key="9">
    <source>
        <dbReference type="Pfam" id="PF22692"/>
    </source>
</evidence>
<sequence length="396" mass="41165">MSYNIGLSGLRSTNQALDVISQNIANVSTAGFKAARAEYAALYAGGEAGGVEIAQVSQDFSKDGSKEFTGRNLDMAISGQGFFVTKNAMGQMAYTRAGTFNKDANNFIVSAGGDKLQGYSVDANGALATGVVTDLKVSASNLPAKASTSVAFKANMRADAAVPTNPTFDPTDANSFNYSYTSRVYDSLGTEHTVTQYFVKDSANNWTSHYYMDGAAMGTPATQALSFNTDGTLAAPATPVTLTMAPAGADPMTVTMDYTGTTQYAADFSASYDADGYSSGELAGVRVDDDGSLYAVFTNGKDLLQGQVVLANFANPNGLDKGDSTSWTSTFASGNATLGNPGTGGMGSLTAGAYEGSNVDLTGELVNLMTAQRNYQANAKSISTADKMTQVLFSSW</sequence>
<evidence type="ECO:0000256" key="5">
    <source>
        <dbReference type="RuleBase" id="RU362116"/>
    </source>
</evidence>
<feature type="domain" description="Flagellar hook protein FlgE/F/G-like D1" evidence="9">
    <location>
        <begin position="76"/>
        <end position="126"/>
    </location>
</feature>
<dbReference type="Gene3D" id="2.60.98.20">
    <property type="entry name" value="Flagellar hook protein FlgE"/>
    <property type="match status" value="1"/>
</dbReference>
<evidence type="ECO:0000259" key="8">
    <source>
        <dbReference type="Pfam" id="PF07559"/>
    </source>
</evidence>
<dbReference type="NCBIfam" id="NF004238">
    <property type="entry name" value="PRK05682.1-1"/>
    <property type="match status" value="1"/>
</dbReference>
<reference evidence="10 11" key="1">
    <citation type="submission" date="2018-11" db="EMBL/GenBank/DDBJ databases">
        <title>Genomic Encyclopedia of Type Strains, Phase IV (KMG-IV): sequencing the most valuable type-strain genomes for metagenomic binning, comparative biology and taxonomic classification.</title>
        <authorList>
            <person name="Goeker M."/>
        </authorList>
    </citation>
    <scope>NUCLEOTIDE SEQUENCE [LARGE SCALE GENOMIC DNA]</scope>
    <source>
        <strain evidence="10 11">DSM 21945</strain>
    </source>
</reference>
<dbReference type="InterPro" id="IPR037058">
    <property type="entry name" value="Falgellar_hook_FlgE_sf"/>
</dbReference>
<feature type="domain" description="Flagellar basal body rod protein N-terminal" evidence="6">
    <location>
        <begin position="4"/>
        <end position="33"/>
    </location>
</feature>
<name>A0A3N1P1A2_9GAMM</name>
<dbReference type="Pfam" id="PF07559">
    <property type="entry name" value="FlgE_D2"/>
    <property type="match status" value="1"/>
</dbReference>
<evidence type="ECO:0000259" key="7">
    <source>
        <dbReference type="Pfam" id="PF06429"/>
    </source>
</evidence>
<dbReference type="EMBL" id="RJUL01000005">
    <property type="protein sequence ID" value="ROQ25874.1"/>
    <property type="molecule type" value="Genomic_DNA"/>
</dbReference>
<dbReference type="Proteomes" id="UP000268033">
    <property type="component" value="Unassembled WGS sequence"/>
</dbReference>
<dbReference type="GO" id="GO:0071978">
    <property type="term" value="P:bacterial-type flagellum-dependent swarming motility"/>
    <property type="evidence" value="ECO:0007669"/>
    <property type="project" value="TreeGrafter"/>
</dbReference>
<accession>A0A3N1P1A2</accession>
<dbReference type="Pfam" id="PF22692">
    <property type="entry name" value="LlgE_F_G_D1"/>
    <property type="match status" value="1"/>
</dbReference>
<dbReference type="InterPro" id="IPR020013">
    <property type="entry name" value="Flagellar_FlgE/F/G"/>
</dbReference>
<keyword evidence="10" id="KW-0282">Flagellum</keyword>
<comment type="subcellular location">
    <subcellularLocation>
        <location evidence="1 5">Bacterial flagellum basal body</location>
    </subcellularLocation>
</comment>
<dbReference type="InterPro" id="IPR011491">
    <property type="entry name" value="FlgE_D2"/>
</dbReference>
<feature type="domain" description="Flagellar basal-body/hook protein C-terminal" evidence="7">
    <location>
        <begin position="351"/>
        <end position="392"/>
    </location>
</feature>
<dbReference type="PANTHER" id="PTHR30435">
    <property type="entry name" value="FLAGELLAR PROTEIN"/>
    <property type="match status" value="1"/>
</dbReference>
<evidence type="ECO:0000256" key="3">
    <source>
        <dbReference type="ARBA" id="ARBA00019015"/>
    </source>
</evidence>
<dbReference type="RefSeq" id="WP_123421607.1">
    <property type="nucleotide sequence ID" value="NZ_RJUL01000005.1"/>
</dbReference>
<evidence type="ECO:0000313" key="10">
    <source>
        <dbReference type="EMBL" id="ROQ25874.1"/>
    </source>
</evidence>
<dbReference type="GO" id="GO:0009424">
    <property type="term" value="C:bacterial-type flagellum hook"/>
    <property type="evidence" value="ECO:0007669"/>
    <property type="project" value="TreeGrafter"/>
</dbReference>
<evidence type="ECO:0000256" key="4">
    <source>
        <dbReference type="ARBA" id="ARBA00023143"/>
    </source>
</evidence>
<dbReference type="AlphaFoldDB" id="A0A3N1P1A2"/>
<dbReference type="PANTHER" id="PTHR30435:SF1">
    <property type="entry name" value="FLAGELLAR HOOK PROTEIN FLGE"/>
    <property type="match status" value="1"/>
</dbReference>
<comment type="function">
    <text evidence="5">A flexible structure which links the flagellar filament to the drive apparatus in the basal body.</text>
</comment>
<comment type="similarity">
    <text evidence="2 5">Belongs to the flagella basal body rod proteins family.</text>
</comment>
<evidence type="ECO:0000259" key="6">
    <source>
        <dbReference type="Pfam" id="PF00460"/>
    </source>
</evidence>